<evidence type="ECO:0000259" key="10">
    <source>
        <dbReference type="Pfam" id="PF02397"/>
    </source>
</evidence>
<comment type="subcellular location">
    <subcellularLocation>
        <location evidence="1">Cell membrane</location>
    </subcellularLocation>
</comment>
<keyword evidence="3" id="KW-1003">Cell membrane</keyword>
<dbReference type="Proteomes" id="UP000323300">
    <property type="component" value="Unassembled WGS sequence"/>
</dbReference>
<name>A0A1I4EM66_9HYPH</name>
<dbReference type="OrthoDB" id="9808602at2"/>
<reference evidence="11 12" key="1">
    <citation type="submission" date="2016-10" db="EMBL/GenBank/DDBJ databases">
        <authorList>
            <person name="Varghese N."/>
            <person name="Submissions S."/>
        </authorList>
    </citation>
    <scope>NUCLEOTIDE SEQUENCE [LARGE SCALE GENOMIC DNA]</scope>
    <source>
        <strain evidence="11 12">DSM 21822</strain>
    </source>
</reference>
<feature type="transmembrane region" description="Helical" evidence="9">
    <location>
        <begin position="39"/>
        <end position="60"/>
    </location>
</feature>
<keyword evidence="12" id="KW-1185">Reference proteome</keyword>
<dbReference type="GO" id="GO:0016780">
    <property type="term" value="F:phosphotransferase activity, for other substituted phosphate groups"/>
    <property type="evidence" value="ECO:0007669"/>
    <property type="project" value="TreeGrafter"/>
</dbReference>
<dbReference type="InterPro" id="IPR003362">
    <property type="entry name" value="Bact_transf"/>
</dbReference>
<proteinExistence type="inferred from homology"/>
<evidence type="ECO:0000256" key="7">
    <source>
        <dbReference type="ARBA" id="ARBA00023136"/>
    </source>
</evidence>
<evidence type="ECO:0000313" key="12">
    <source>
        <dbReference type="Proteomes" id="UP000323300"/>
    </source>
</evidence>
<accession>A0A1I4EM66</accession>
<evidence type="ECO:0000256" key="2">
    <source>
        <dbReference type="ARBA" id="ARBA00006464"/>
    </source>
</evidence>
<feature type="domain" description="Bacterial sugar transferase" evidence="10">
    <location>
        <begin position="34"/>
        <end position="225"/>
    </location>
</feature>
<keyword evidence="6 9" id="KW-1133">Transmembrane helix</keyword>
<evidence type="ECO:0000256" key="9">
    <source>
        <dbReference type="SAM" id="Phobius"/>
    </source>
</evidence>
<dbReference type="PANTHER" id="PTHR30576:SF4">
    <property type="entry name" value="UNDECAPRENYL-PHOSPHATE GALACTOSE PHOSPHOTRANSFERASE"/>
    <property type="match status" value="1"/>
</dbReference>
<keyword evidence="4" id="KW-0808">Transferase</keyword>
<evidence type="ECO:0000256" key="6">
    <source>
        <dbReference type="ARBA" id="ARBA00022989"/>
    </source>
</evidence>
<evidence type="ECO:0000256" key="3">
    <source>
        <dbReference type="ARBA" id="ARBA00022475"/>
    </source>
</evidence>
<keyword evidence="5 9" id="KW-0812">Transmembrane</keyword>
<evidence type="ECO:0000256" key="5">
    <source>
        <dbReference type="ARBA" id="ARBA00022692"/>
    </source>
</evidence>
<evidence type="ECO:0000256" key="4">
    <source>
        <dbReference type="ARBA" id="ARBA00022679"/>
    </source>
</evidence>
<gene>
    <name evidence="11" type="ORF">SAMN04488498_12821</name>
</gene>
<dbReference type="EMBL" id="FOSL01000028">
    <property type="protein sequence ID" value="SFL06804.1"/>
    <property type="molecule type" value="Genomic_DNA"/>
</dbReference>
<evidence type="ECO:0000256" key="1">
    <source>
        <dbReference type="ARBA" id="ARBA00004236"/>
    </source>
</evidence>
<comment type="similarity">
    <text evidence="2">Belongs to the bacterial sugar transferase family.</text>
</comment>
<organism evidence="11 12">
    <name type="scientific">Neomesorhizobium albiziae</name>
    <dbReference type="NCBI Taxonomy" id="335020"/>
    <lineage>
        <taxon>Bacteria</taxon>
        <taxon>Pseudomonadati</taxon>
        <taxon>Pseudomonadota</taxon>
        <taxon>Alphaproteobacteria</taxon>
        <taxon>Hyphomicrobiales</taxon>
        <taxon>Phyllobacteriaceae</taxon>
        <taxon>Neomesorhizobium</taxon>
    </lineage>
</organism>
<dbReference type="PANTHER" id="PTHR30576">
    <property type="entry name" value="COLANIC BIOSYNTHESIS UDP-GLUCOSE LIPID CARRIER TRANSFERASE"/>
    <property type="match status" value="1"/>
</dbReference>
<dbReference type="Pfam" id="PF02397">
    <property type="entry name" value="Bac_transf"/>
    <property type="match status" value="1"/>
</dbReference>
<dbReference type="AlphaFoldDB" id="A0A1I4EM66"/>
<keyword evidence="8" id="KW-0270">Exopolysaccharide synthesis</keyword>
<evidence type="ECO:0000256" key="8">
    <source>
        <dbReference type="ARBA" id="ARBA00023169"/>
    </source>
</evidence>
<protein>
    <submittedName>
        <fullName evidence="11">Exopolysaccharide production protein ExoY</fullName>
    </submittedName>
</protein>
<dbReference type="GO" id="GO:0000271">
    <property type="term" value="P:polysaccharide biosynthetic process"/>
    <property type="evidence" value="ECO:0007669"/>
    <property type="project" value="UniProtKB-KW"/>
</dbReference>
<dbReference type="GO" id="GO:0005886">
    <property type="term" value="C:plasma membrane"/>
    <property type="evidence" value="ECO:0007669"/>
    <property type="project" value="UniProtKB-SubCell"/>
</dbReference>
<evidence type="ECO:0000313" key="11">
    <source>
        <dbReference type="EMBL" id="SFL06804.1"/>
    </source>
</evidence>
<keyword evidence="7 9" id="KW-0472">Membrane</keyword>
<sequence length="231" mass="25609">MVDHLGFFNERLAARRAVWSLPGFSISPTGGIQKRIFDILLASLFLVILSPLFLFAALAIKLCDRGPVFFTHTRIGFLGCPFGCLKFRTMAIDADERLAAYLAADEEFAAEWATKRKLKADPRLIRIGAALRRSSIDELPQLINILRGEMSLVGPRPIVADELAYYGASAELYLGARPGLTGAWQVGGRSDTSYEMRVQMDKNYCLDWSMLGDVAIIIKTIPVVFLARGSY</sequence>